<dbReference type="Pfam" id="PF01565">
    <property type="entry name" value="FAD_binding_4"/>
    <property type="match status" value="1"/>
</dbReference>
<dbReference type="GO" id="GO:0004458">
    <property type="term" value="F:D-lactate dehydrogenase (cytochrome) activity"/>
    <property type="evidence" value="ECO:0007669"/>
    <property type="project" value="UniProtKB-EC"/>
</dbReference>
<evidence type="ECO:0000313" key="9">
    <source>
        <dbReference type="EMBL" id="QPC84333.1"/>
    </source>
</evidence>
<dbReference type="FunFam" id="3.30.70.2740:FF:000001">
    <property type="entry name" value="D-lactate dehydrogenase mitochondrial"/>
    <property type="match status" value="1"/>
</dbReference>
<dbReference type="Gene3D" id="1.10.45.10">
    <property type="entry name" value="Vanillyl-alcohol Oxidase, Chain A, domain 4"/>
    <property type="match status" value="1"/>
</dbReference>
<dbReference type="GO" id="GO:0008720">
    <property type="term" value="F:D-lactate dehydrogenase (NAD+) activity"/>
    <property type="evidence" value="ECO:0007669"/>
    <property type="project" value="TreeGrafter"/>
</dbReference>
<organism evidence="9 10">
    <name type="scientific">Phototrophicus methaneseepsis</name>
    <dbReference type="NCBI Taxonomy" id="2710758"/>
    <lineage>
        <taxon>Bacteria</taxon>
        <taxon>Bacillati</taxon>
        <taxon>Chloroflexota</taxon>
        <taxon>Candidatus Thermofontia</taxon>
        <taxon>Phototrophicales</taxon>
        <taxon>Phototrophicaceae</taxon>
        <taxon>Phototrophicus</taxon>
    </lineage>
</organism>
<comment type="cofactor">
    <cofactor evidence="1">
        <name>FAD</name>
        <dbReference type="ChEBI" id="CHEBI:57692"/>
    </cofactor>
</comment>
<dbReference type="InterPro" id="IPR016166">
    <property type="entry name" value="FAD-bd_PCMH"/>
</dbReference>
<sequence>MTTATYTAMTPAILDNLTAIVGEANLSTAAADIDLHAHDEGPHEAHPAEVVVWATSSQQVADVLKLANEHHIPVTPWGVGTGLEGNSIPVQGGILLSMERMNQIIEVHMEDFQVTVQAGMPYMDMNEQLARYGLFFPPDPGANATVGGMLANNAAGIRTVKYGASKDNVLKMKVALADGRLITVGSRSIKQSSGYDLLHLFVGSEGTLGVITEATLKLLPVPEHMVAAIAAFETVEEAIETVVAIRGSGIDVAALEFIDVTNTYAMNQGGADIAPYPTLLMEVHSAHESTMAEDIAIVQELCEEMGAVTFKATSDHAERKKLWHARHIAYETLMRNHPGKRIFIMDVAVPISAYPALIAGAHEAIDAAGIVGYMKGHAGDGNIHIELPFGDEESYLKARDVNDVIIRKALALGGTCTGEHGVGIGKARFMEEEHGESLNVMRDIKSLLDPNGILNPGKIFPEGAH</sequence>
<dbReference type="Gene3D" id="3.30.465.10">
    <property type="match status" value="1"/>
</dbReference>
<dbReference type="PROSITE" id="PS51387">
    <property type="entry name" value="FAD_PCMH"/>
    <property type="match status" value="1"/>
</dbReference>
<proteinExistence type="inferred from homology"/>
<evidence type="ECO:0000256" key="2">
    <source>
        <dbReference type="ARBA" id="ARBA00008000"/>
    </source>
</evidence>
<dbReference type="FunFam" id="3.30.465.10:FF:000016">
    <property type="entry name" value="probable D-lactate dehydrogenase, mitochondrial"/>
    <property type="match status" value="1"/>
</dbReference>
<evidence type="ECO:0000256" key="3">
    <source>
        <dbReference type="ARBA" id="ARBA00022630"/>
    </source>
</evidence>
<keyword evidence="5" id="KW-0809">Transit peptide</keyword>
<evidence type="ECO:0000313" key="10">
    <source>
        <dbReference type="Proteomes" id="UP000594468"/>
    </source>
</evidence>
<dbReference type="FunFam" id="1.10.45.10:FF:000001">
    <property type="entry name" value="D-lactate dehydrogenase mitochondrial"/>
    <property type="match status" value="1"/>
</dbReference>
<dbReference type="Gene3D" id="3.30.70.2740">
    <property type="match status" value="1"/>
</dbReference>
<dbReference type="RefSeq" id="WP_195172396.1">
    <property type="nucleotide sequence ID" value="NZ_CP062983.1"/>
</dbReference>
<dbReference type="GO" id="GO:0071949">
    <property type="term" value="F:FAD binding"/>
    <property type="evidence" value="ECO:0007669"/>
    <property type="project" value="InterPro"/>
</dbReference>
<keyword evidence="4" id="KW-0274">FAD</keyword>
<dbReference type="PANTHER" id="PTHR11748">
    <property type="entry name" value="D-LACTATE DEHYDROGENASE"/>
    <property type="match status" value="1"/>
</dbReference>
<keyword evidence="3" id="KW-0285">Flavoprotein</keyword>
<reference evidence="9 10" key="1">
    <citation type="submission" date="2020-02" db="EMBL/GenBank/DDBJ databases">
        <authorList>
            <person name="Zheng R.K."/>
            <person name="Sun C.M."/>
        </authorList>
    </citation>
    <scope>NUCLEOTIDE SEQUENCE [LARGE SCALE GENOMIC DNA]</scope>
    <source>
        <strain evidence="10">rifampicinis</strain>
    </source>
</reference>
<keyword evidence="10" id="KW-1185">Reference proteome</keyword>
<dbReference type="InterPro" id="IPR004113">
    <property type="entry name" value="FAD-bd_oxidored_4_C"/>
</dbReference>
<dbReference type="Proteomes" id="UP000594468">
    <property type="component" value="Chromosome"/>
</dbReference>
<name>A0A7S8EC98_9CHLR</name>
<dbReference type="EMBL" id="CP062983">
    <property type="protein sequence ID" value="QPC84333.1"/>
    <property type="molecule type" value="Genomic_DNA"/>
</dbReference>
<protein>
    <recommendedName>
        <fullName evidence="7">D-lactate dehydrogenase (cytochrome)</fullName>
        <ecNumber evidence="7">1.1.2.4</ecNumber>
    </recommendedName>
</protein>
<dbReference type="AlphaFoldDB" id="A0A7S8EC98"/>
<keyword evidence="6" id="KW-0560">Oxidoreductase</keyword>
<evidence type="ECO:0000256" key="5">
    <source>
        <dbReference type="ARBA" id="ARBA00022946"/>
    </source>
</evidence>
<comment type="similarity">
    <text evidence="2">Belongs to the FAD-binding oxidoreductase/transferase type 4 family.</text>
</comment>
<evidence type="ECO:0000256" key="1">
    <source>
        <dbReference type="ARBA" id="ARBA00001974"/>
    </source>
</evidence>
<accession>A0A7S8EC98</accession>
<dbReference type="PANTHER" id="PTHR11748:SF111">
    <property type="entry name" value="D-LACTATE DEHYDROGENASE, MITOCHONDRIAL-RELATED"/>
    <property type="match status" value="1"/>
</dbReference>
<dbReference type="EC" id="1.1.2.4" evidence="7"/>
<dbReference type="SUPFAM" id="SSF56176">
    <property type="entry name" value="FAD-binding/transporter-associated domain-like"/>
    <property type="match status" value="1"/>
</dbReference>
<evidence type="ECO:0000259" key="8">
    <source>
        <dbReference type="PROSITE" id="PS51387"/>
    </source>
</evidence>
<evidence type="ECO:0000256" key="7">
    <source>
        <dbReference type="ARBA" id="ARBA00038897"/>
    </source>
</evidence>
<feature type="domain" description="FAD-binding PCMH-type" evidence="8">
    <location>
        <begin position="43"/>
        <end position="221"/>
    </location>
</feature>
<dbReference type="GO" id="GO:1903457">
    <property type="term" value="P:lactate catabolic process"/>
    <property type="evidence" value="ECO:0007669"/>
    <property type="project" value="TreeGrafter"/>
</dbReference>
<dbReference type="InterPro" id="IPR006094">
    <property type="entry name" value="Oxid_FAD_bind_N"/>
</dbReference>
<evidence type="ECO:0000256" key="6">
    <source>
        <dbReference type="ARBA" id="ARBA00023002"/>
    </source>
</evidence>
<dbReference type="Pfam" id="PF02913">
    <property type="entry name" value="FAD-oxidase_C"/>
    <property type="match status" value="1"/>
</dbReference>
<evidence type="ECO:0000256" key="4">
    <source>
        <dbReference type="ARBA" id="ARBA00022827"/>
    </source>
</evidence>
<dbReference type="InterPro" id="IPR016164">
    <property type="entry name" value="FAD-linked_Oxase-like_C"/>
</dbReference>
<dbReference type="SUPFAM" id="SSF55103">
    <property type="entry name" value="FAD-linked oxidases, C-terminal domain"/>
    <property type="match status" value="1"/>
</dbReference>
<dbReference type="InterPro" id="IPR016171">
    <property type="entry name" value="Vanillyl_alc_oxidase_C-sub2"/>
</dbReference>
<dbReference type="KEGG" id="pmet:G4Y79_08150"/>
<gene>
    <name evidence="9" type="ORF">G4Y79_08150</name>
</gene>
<dbReference type="InterPro" id="IPR016169">
    <property type="entry name" value="FAD-bd_PCMH_sub2"/>
</dbReference>
<dbReference type="InterPro" id="IPR036318">
    <property type="entry name" value="FAD-bd_PCMH-like_sf"/>
</dbReference>